<keyword evidence="4" id="KW-1185">Reference proteome</keyword>
<feature type="region of interest" description="Disordered" evidence="1">
    <location>
        <begin position="566"/>
        <end position="611"/>
    </location>
</feature>
<feature type="region of interest" description="Disordered" evidence="1">
    <location>
        <begin position="1"/>
        <end position="52"/>
    </location>
</feature>
<gene>
    <name evidence="3" type="ORF">BT67DRAFT_380733</name>
</gene>
<evidence type="ECO:0000313" key="4">
    <source>
        <dbReference type="Proteomes" id="UP001304895"/>
    </source>
</evidence>
<feature type="transmembrane region" description="Helical" evidence="2">
    <location>
        <begin position="108"/>
        <end position="129"/>
    </location>
</feature>
<feature type="compositionally biased region" description="Polar residues" evidence="1">
    <location>
        <begin position="247"/>
        <end position="267"/>
    </location>
</feature>
<feature type="compositionally biased region" description="Gly residues" evidence="1">
    <location>
        <begin position="403"/>
        <end position="412"/>
    </location>
</feature>
<keyword evidence="2" id="KW-0472">Membrane</keyword>
<reference evidence="3" key="1">
    <citation type="journal article" date="2023" name="Mol. Phylogenet. Evol.">
        <title>Genome-scale phylogeny and comparative genomics of the fungal order Sordariales.</title>
        <authorList>
            <person name="Hensen N."/>
            <person name="Bonometti L."/>
            <person name="Westerberg I."/>
            <person name="Brannstrom I.O."/>
            <person name="Guillou S."/>
            <person name="Cros-Aarteil S."/>
            <person name="Calhoun S."/>
            <person name="Haridas S."/>
            <person name="Kuo A."/>
            <person name="Mondo S."/>
            <person name="Pangilinan J."/>
            <person name="Riley R."/>
            <person name="LaButti K."/>
            <person name="Andreopoulos B."/>
            <person name="Lipzen A."/>
            <person name="Chen C."/>
            <person name="Yan M."/>
            <person name="Daum C."/>
            <person name="Ng V."/>
            <person name="Clum A."/>
            <person name="Steindorff A."/>
            <person name="Ohm R.A."/>
            <person name="Martin F."/>
            <person name="Silar P."/>
            <person name="Natvig D.O."/>
            <person name="Lalanne C."/>
            <person name="Gautier V."/>
            <person name="Ament-Velasquez S.L."/>
            <person name="Kruys A."/>
            <person name="Hutchinson M.I."/>
            <person name="Powell A.J."/>
            <person name="Barry K."/>
            <person name="Miller A.N."/>
            <person name="Grigoriev I.V."/>
            <person name="Debuchy R."/>
            <person name="Gladieux P."/>
            <person name="Hiltunen Thoren M."/>
            <person name="Johannesson H."/>
        </authorList>
    </citation>
    <scope>NUCLEOTIDE SEQUENCE</scope>
    <source>
        <strain evidence="3">CBS 123565</strain>
    </source>
</reference>
<feature type="compositionally biased region" description="Gly residues" evidence="1">
    <location>
        <begin position="602"/>
        <end position="611"/>
    </location>
</feature>
<keyword evidence="2" id="KW-1133">Transmembrane helix</keyword>
<reference evidence="3" key="2">
    <citation type="submission" date="2023-05" db="EMBL/GenBank/DDBJ databases">
        <authorList>
            <consortium name="Lawrence Berkeley National Laboratory"/>
            <person name="Steindorff A."/>
            <person name="Hensen N."/>
            <person name="Bonometti L."/>
            <person name="Westerberg I."/>
            <person name="Brannstrom I.O."/>
            <person name="Guillou S."/>
            <person name="Cros-Aarteil S."/>
            <person name="Calhoun S."/>
            <person name="Haridas S."/>
            <person name="Kuo A."/>
            <person name="Mondo S."/>
            <person name="Pangilinan J."/>
            <person name="Riley R."/>
            <person name="Labutti K."/>
            <person name="Andreopoulos B."/>
            <person name="Lipzen A."/>
            <person name="Chen C."/>
            <person name="Yanf M."/>
            <person name="Daum C."/>
            <person name="Ng V."/>
            <person name="Clum A."/>
            <person name="Ohm R."/>
            <person name="Martin F."/>
            <person name="Silar P."/>
            <person name="Natvig D."/>
            <person name="Lalanne C."/>
            <person name="Gautier V."/>
            <person name="Ament-Velasquez S.L."/>
            <person name="Kruys A."/>
            <person name="Hutchinson M.I."/>
            <person name="Powell A.J."/>
            <person name="Barry K."/>
            <person name="Miller A.N."/>
            <person name="Grigoriev I.V."/>
            <person name="Debuchy R."/>
            <person name="Gladieux P."/>
            <person name="Thoren M.H."/>
            <person name="Johannesson H."/>
        </authorList>
    </citation>
    <scope>NUCLEOTIDE SEQUENCE</scope>
    <source>
        <strain evidence="3">CBS 123565</strain>
    </source>
</reference>
<feature type="transmembrane region" description="Helical" evidence="2">
    <location>
        <begin position="141"/>
        <end position="162"/>
    </location>
</feature>
<feature type="region of interest" description="Disordered" evidence="1">
    <location>
        <begin position="238"/>
        <end position="297"/>
    </location>
</feature>
<protein>
    <submittedName>
        <fullName evidence="3">Uncharacterized protein</fullName>
    </submittedName>
</protein>
<dbReference type="Proteomes" id="UP001304895">
    <property type="component" value="Unassembled WGS sequence"/>
</dbReference>
<feature type="transmembrane region" description="Helical" evidence="2">
    <location>
        <begin position="195"/>
        <end position="220"/>
    </location>
</feature>
<sequence length="611" mass="65445">MGVSQAPFMYESVKRDDDRFPTTTFDPRAVTRASLEPRKKKPRPDGPLVAFGRHPDAHMVPGGRSLVRPMGHRTRGWIKGLRALQLCLRVLEAVGAAGLIVVMALSGLIGWVLGVTLGVVAVHCVYSIYHHSRSAGLRAPASSAAYQLFSGISDLCVLPLYAYGAVTTHNRRIGWETAGPGPADPNVLKYMVPSVYYGLIGAGGLHALSLIISLWLAVMFRRIALMPPDMNPLEANLTSRMHKRNKSSVATASTYSDGETRPDSQQLYDGHRPPPVPFMHTRHDSGSSGSARDSQLDLPDRQYQVAAGKRMSAPPTAPPRASYMEIPLSEADAGPSSPARPTSMTATPVDGRLSSGSVPSYRPESVAAPQTAQPRSAKFTETWYASESLVNRTQQRTRRQKQSGGGGGGGGNVANKLRNYESLRQQQTPDPGSDSDAENNNHHTSSPPHPNPLRSNPTPTTSPTTTPRRPRTPFSRRLRASILSDIPAPNDRHASSDIADASPPGPQQQQQQQQQKQQRPLAPRNRHSSIQNDAAFTLYSKPYGELKPGTPPVLVGGGGRQVSASSGHDFYGAGGGGEGGDLGGGGGVGRRHVSGREAEEGMAGGEGRWLR</sequence>
<name>A0AAN6UJH8_9PEZI</name>
<evidence type="ECO:0000256" key="1">
    <source>
        <dbReference type="SAM" id="MobiDB-lite"/>
    </source>
</evidence>
<feature type="region of interest" description="Disordered" evidence="1">
    <location>
        <begin position="329"/>
        <end position="531"/>
    </location>
</feature>
<evidence type="ECO:0000256" key="2">
    <source>
        <dbReference type="SAM" id="Phobius"/>
    </source>
</evidence>
<evidence type="ECO:0000313" key="3">
    <source>
        <dbReference type="EMBL" id="KAK4134157.1"/>
    </source>
</evidence>
<feature type="compositionally biased region" description="Basic residues" evidence="1">
    <location>
        <begin position="468"/>
        <end position="479"/>
    </location>
</feature>
<comment type="caution">
    <text evidence="3">The sequence shown here is derived from an EMBL/GenBank/DDBJ whole genome shotgun (WGS) entry which is preliminary data.</text>
</comment>
<proteinExistence type="predicted"/>
<feature type="compositionally biased region" description="Low complexity" evidence="1">
    <location>
        <begin position="442"/>
        <end position="467"/>
    </location>
</feature>
<organism evidence="3 4">
    <name type="scientific">Trichocladium antarcticum</name>
    <dbReference type="NCBI Taxonomy" id="1450529"/>
    <lineage>
        <taxon>Eukaryota</taxon>
        <taxon>Fungi</taxon>
        <taxon>Dikarya</taxon>
        <taxon>Ascomycota</taxon>
        <taxon>Pezizomycotina</taxon>
        <taxon>Sordariomycetes</taxon>
        <taxon>Sordariomycetidae</taxon>
        <taxon>Sordariales</taxon>
        <taxon>Chaetomiaceae</taxon>
        <taxon>Trichocladium</taxon>
    </lineage>
</organism>
<keyword evidence="2" id="KW-0812">Transmembrane</keyword>
<dbReference type="EMBL" id="MU853409">
    <property type="protein sequence ID" value="KAK4134157.1"/>
    <property type="molecule type" value="Genomic_DNA"/>
</dbReference>
<feature type="compositionally biased region" description="Low complexity" evidence="1">
    <location>
        <begin position="507"/>
        <end position="518"/>
    </location>
</feature>
<feature type="compositionally biased region" description="Gly residues" evidence="1">
    <location>
        <begin position="572"/>
        <end position="588"/>
    </location>
</feature>
<accession>A0AAN6UJH8</accession>
<dbReference type="AlphaFoldDB" id="A0AAN6UJH8"/>